<sequence>MYPLGGSADRLSLVDSGTGGRLPGAMLPYCGRILLEGLIRDLQPLVSAVSAEDGQWLVRKPFVPAEFPANTNILYVDLPSAELVGLARSERTYLDVPGGRLECTMQNIADNFLDKYYPSRCYKDVEDKLDTDIVNNEWRRVTSSAKKKRKPADTSLHQILDSSPLDIMQNAYDLLSQCDVDIPEVYCQNLFEPNELDIGIWLKVISRN</sequence>
<protein>
    <submittedName>
        <fullName evidence="1">Uncharacterized protein</fullName>
    </submittedName>
</protein>
<dbReference type="InterPro" id="IPR039741">
    <property type="entry name" value="UDP-sugar_pyrophosphorylase"/>
</dbReference>
<gene>
    <name evidence="1" type="ORF">V6N12_044686</name>
</gene>
<proteinExistence type="predicted"/>
<dbReference type="EMBL" id="JBBPBM010000347">
    <property type="protein sequence ID" value="KAK8496778.1"/>
    <property type="molecule type" value="Genomic_DNA"/>
</dbReference>
<dbReference type="Proteomes" id="UP001472677">
    <property type="component" value="Unassembled WGS sequence"/>
</dbReference>
<dbReference type="PANTHER" id="PTHR11952:SF14">
    <property type="entry name" value="UTP--GLUCOSE-1-PHOSPHATE URIDYLYLTRANSFERASE 3, CHLOROPLASTIC"/>
    <property type="match status" value="1"/>
</dbReference>
<dbReference type="PANTHER" id="PTHR11952">
    <property type="entry name" value="UDP- GLUCOSE PYROPHOSPHORYLASE"/>
    <property type="match status" value="1"/>
</dbReference>
<accession>A0ABR2ATH5</accession>
<organism evidence="1 2">
    <name type="scientific">Hibiscus sabdariffa</name>
    <name type="common">roselle</name>
    <dbReference type="NCBI Taxonomy" id="183260"/>
    <lineage>
        <taxon>Eukaryota</taxon>
        <taxon>Viridiplantae</taxon>
        <taxon>Streptophyta</taxon>
        <taxon>Embryophyta</taxon>
        <taxon>Tracheophyta</taxon>
        <taxon>Spermatophyta</taxon>
        <taxon>Magnoliopsida</taxon>
        <taxon>eudicotyledons</taxon>
        <taxon>Gunneridae</taxon>
        <taxon>Pentapetalae</taxon>
        <taxon>rosids</taxon>
        <taxon>malvids</taxon>
        <taxon>Malvales</taxon>
        <taxon>Malvaceae</taxon>
        <taxon>Malvoideae</taxon>
        <taxon>Hibiscus</taxon>
    </lineage>
</organism>
<comment type="caution">
    <text evidence="1">The sequence shown here is derived from an EMBL/GenBank/DDBJ whole genome shotgun (WGS) entry which is preliminary data.</text>
</comment>
<name>A0ABR2ATH5_9ROSI</name>
<evidence type="ECO:0000313" key="1">
    <source>
        <dbReference type="EMBL" id="KAK8496778.1"/>
    </source>
</evidence>
<keyword evidence="2" id="KW-1185">Reference proteome</keyword>
<reference evidence="1 2" key="1">
    <citation type="journal article" date="2024" name="G3 (Bethesda)">
        <title>Genome assembly of Hibiscus sabdariffa L. provides insights into metabolisms of medicinal natural products.</title>
        <authorList>
            <person name="Kim T."/>
        </authorList>
    </citation>
    <scope>NUCLEOTIDE SEQUENCE [LARGE SCALE GENOMIC DNA]</scope>
    <source>
        <strain evidence="1">TK-2024</strain>
        <tissue evidence="1">Old leaves</tissue>
    </source>
</reference>
<evidence type="ECO:0000313" key="2">
    <source>
        <dbReference type="Proteomes" id="UP001472677"/>
    </source>
</evidence>